<dbReference type="InterPro" id="IPR027911">
    <property type="entry name" value="DUF4604"/>
</dbReference>
<reference evidence="3" key="1">
    <citation type="journal article" date="2023" name="Insect Mol. Biol.">
        <title>Genome sequencing provides insights into the evolution of gene families encoding plant cell wall-degrading enzymes in longhorned beetles.</title>
        <authorList>
            <person name="Shin N.R."/>
            <person name="Okamura Y."/>
            <person name="Kirsch R."/>
            <person name="Pauchet Y."/>
        </authorList>
    </citation>
    <scope>NUCLEOTIDE SEQUENCE</scope>
    <source>
        <strain evidence="3">MMC_N1</strain>
    </source>
</reference>
<dbReference type="PANTHER" id="PTHR31195">
    <property type="entry name" value="GEO02494P1"/>
    <property type="match status" value="1"/>
</dbReference>
<keyword evidence="4" id="KW-1185">Reference proteome</keyword>
<dbReference type="Pfam" id="PF15377">
    <property type="entry name" value="DUF4604"/>
    <property type="match status" value="1"/>
</dbReference>
<dbReference type="Proteomes" id="UP001162164">
    <property type="component" value="Unassembled WGS sequence"/>
</dbReference>
<sequence length="136" mass="15372">MSKRQVAYVKPEEPSFLKELKKQAGYKEGPTVDTKRENYGEISEGDLQDTEEEQPTVVVLKPGDLTAEEAASETERLNKDRGALTRAAMGATRTEFSGHVIILARIETLERLLTPFSRKWFGLLYETAQTFIFDCI</sequence>
<comment type="caution">
    <text evidence="3">The sequence shown here is derived from an EMBL/GenBank/DDBJ whole genome shotgun (WGS) entry which is preliminary data.</text>
</comment>
<evidence type="ECO:0000313" key="4">
    <source>
        <dbReference type="Proteomes" id="UP001162164"/>
    </source>
</evidence>
<dbReference type="InterPro" id="IPR040219">
    <property type="entry name" value="KIAA1143-like"/>
</dbReference>
<dbReference type="EMBL" id="JAPWTJ010002009">
    <property type="protein sequence ID" value="KAJ8968391.1"/>
    <property type="molecule type" value="Genomic_DNA"/>
</dbReference>
<dbReference type="PANTHER" id="PTHR31195:SF2">
    <property type="entry name" value="GEO02494P1"/>
    <property type="match status" value="1"/>
</dbReference>
<feature type="domain" description="DUF4604" evidence="2">
    <location>
        <begin position="4"/>
        <end position="75"/>
    </location>
</feature>
<organism evidence="3 4">
    <name type="scientific">Molorchus minor</name>
    <dbReference type="NCBI Taxonomy" id="1323400"/>
    <lineage>
        <taxon>Eukaryota</taxon>
        <taxon>Metazoa</taxon>
        <taxon>Ecdysozoa</taxon>
        <taxon>Arthropoda</taxon>
        <taxon>Hexapoda</taxon>
        <taxon>Insecta</taxon>
        <taxon>Pterygota</taxon>
        <taxon>Neoptera</taxon>
        <taxon>Endopterygota</taxon>
        <taxon>Coleoptera</taxon>
        <taxon>Polyphaga</taxon>
        <taxon>Cucujiformia</taxon>
        <taxon>Chrysomeloidea</taxon>
        <taxon>Cerambycidae</taxon>
        <taxon>Lamiinae</taxon>
        <taxon>Monochamini</taxon>
        <taxon>Molorchus</taxon>
    </lineage>
</organism>
<evidence type="ECO:0000259" key="2">
    <source>
        <dbReference type="Pfam" id="PF15377"/>
    </source>
</evidence>
<protein>
    <recommendedName>
        <fullName evidence="2">DUF4604 domain-containing protein</fullName>
    </recommendedName>
</protein>
<evidence type="ECO:0000256" key="1">
    <source>
        <dbReference type="SAM" id="MobiDB-lite"/>
    </source>
</evidence>
<gene>
    <name evidence="3" type="ORF">NQ317_012228</name>
</gene>
<evidence type="ECO:0000313" key="3">
    <source>
        <dbReference type="EMBL" id="KAJ8968391.1"/>
    </source>
</evidence>
<name>A0ABQ9IXU6_9CUCU</name>
<accession>A0ABQ9IXU6</accession>
<proteinExistence type="predicted"/>
<feature type="region of interest" description="Disordered" evidence="1">
    <location>
        <begin position="21"/>
        <end position="54"/>
    </location>
</feature>
<feature type="compositionally biased region" description="Acidic residues" evidence="1">
    <location>
        <begin position="43"/>
        <end position="54"/>
    </location>
</feature>